<evidence type="ECO:0008006" key="3">
    <source>
        <dbReference type="Google" id="ProtNLM"/>
    </source>
</evidence>
<dbReference type="Proteomes" id="UP000078290">
    <property type="component" value="Unassembled WGS sequence"/>
</dbReference>
<dbReference type="AlphaFoldDB" id="A0A1B7KRS5"/>
<reference evidence="2" key="1">
    <citation type="submission" date="2016-05" db="EMBL/GenBank/DDBJ databases">
        <authorList>
            <person name="Wang W."/>
            <person name="Zhu L."/>
        </authorList>
    </citation>
    <scope>NUCLEOTIDE SEQUENCE [LARGE SCALE GENOMIC DNA]</scope>
    <source>
        <strain evidence="2">W-2</strain>
    </source>
</reference>
<comment type="caution">
    <text evidence="1">The sequence shown here is derived from an EMBL/GenBank/DDBJ whole genome shotgun (WGS) entry which is preliminary data.</text>
</comment>
<organism evidence="1 2">
    <name type="scientific">Parageobacillus thermoglucosidasius</name>
    <name type="common">Geobacillus thermoglucosidasius</name>
    <dbReference type="NCBI Taxonomy" id="1426"/>
    <lineage>
        <taxon>Bacteria</taxon>
        <taxon>Bacillati</taxon>
        <taxon>Bacillota</taxon>
        <taxon>Bacilli</taxon>
        <taxon>Bacillales</taxon>
        <taxon>Anoxybacillaceae</taxon>
        <taxon>Parageobacillus</taxon>
    </lineage>
</organism>
<dbReference type="RefSeq" id="WP_064551753.1">
    <property type="nucleotide sequence ID" value="NZ_LXMA01000023.1"/>
</dbReference>
<dbReference type="EMBL" id="LXMA01000023">
    <property type="protein sequence ID" value="OAT72785.1"/>
    <property type="molecule type" value="Genomic_DNA"/>
</dbReference>
<accession>A0A1B7KRS5</accession>
<gene>
    <name evidence="1" type="ORF">A7K69_07540</name>
</gene>
<protein>
    <recommendedName>
        <fullName evidence="3">YneQ</fullName>
    </recommendedName>
</protein>
<proteinExistence type="predicted"/>
<evidence type="ECO:0000313" key="2">
    <source>
        <dbReference type="Proteomes" id="UP000078290"/>
    </source>
</evidence>
<name>A0A1B7KRS5_PARTM</name>
<dbReference type="OrthoDB" id="2361368at2"/>
<evidence type="ECO:0000313" key="1">
    <source>
        <dbReference type="EMBL" id="OAT72785.1"/>
    </source>
</evidence>
<sequence length="107" mass="12892">MAFGIRRQELIEWKEKVQKGEIAFLTHYWYDERFPQYTTVTKVGCSDIEKLAAWGEKYGLCREWIHERNLFPHFDLLGEKQIMILRQEGLFDHLKRFRLASKGEGER</sequence>